<feature type="domain" description="Conserved virulence factor B first S1" evidence="2">
    <location>
        <begin position="8"/>
        <end position="62"/>
    </location>
</feature>
<dbReference type="InterPro" id="IPR036388">
    <property type="entry name" value="WH-like_DNA-bd_sf"/>
</dbReference>
<accession>A0A3N5YP19</accession>
<evidence type="ECO:0000313" key="5">
    <source>
        <dbReference type="Proteomes" id="UP000275281"/>
    </source>
</evidence>
<dbReference type="InterPro" id="IPR040764">
    <property type="entry name" value="CvfB_WH"/>
</dbReference>
<dbReference type="InterPro" id="IPR014464">
    <property type="entry name" value="CvfB_fam"/>
</dbReference>
<dbReference type="Proteomes" id="UP000275281">
    <property type="component" value="Unassembled WGS sequence"/>
</dbReference>
<gene>
    <name evidence="4" type="ORF">DRW07_08330</name>
</gene>
<reference evidence="4 5" key="1">
    <citation type="submission" date="2018-11" db="EMBL/GenBank/DDBJ databases">
        <authorList>
            <person name="Ye M.-Q."/>
            <person name="Du Z.-J."/>
        </authorList>
    </citation>
    <scope>NUCLEOTIDE SEQUENCE [LARGE SCALE GENOMIC DNA]</scope>
    <source>
        <strain evidence="4 5">U0105</strain>
    </source>
</reference>
<dbReference type="Gene3D" id="2.40.50.140">
    <property type="entry name" value="Nucleic acid-binding proteins"/>
    <property type="match status" value="1"/>
</dbReference>
<evidence type="ECO:0000259" key="3">
    <source>
        <dbReference type="Pfam" id="PF17783"/>
    </source>
</evidence>
<evidence type="ECO:0000256" key="1">
    <source>
        <dbReference type="PIRNR" id="PIRNR012524"/>
    </source>
</evidence>
<dbReference type="InterPro" id="IPR039566">
    <property type="entry name" value="CvfB_S1_st"/>
</dbReference>
<dbReference type="PIRSF" id="PIRSF012524">
    <property type="entry name" value="YitL_S1"/>
    <property type="match status" value="1"/>
</dbReference>
<dbReference type="PANTHER" id="PTHR37296">
    <property type="entry name" value="CONSERVED VIRULENCE FACTOR B"/>
    <property type="match status" value="1"/>
</dbReference>
<feature type="domain" description="Conserved virulence factor B-like winged helix" evidence="3">
    <location>
        <begin position="221"/>
        <end position="276"/>
    </location>
</feature>
<dbReference type="PANTHER" id="PTHR37296:SF1">
    <property type="entry name" value="CONSERVED VIRULENCE FACTOR B"/>
    <property type="match status" value="1"/>
</dbReference>
<organism evidence="4 5">
    <name type="scientific">Alteromonas sediminis</name>
    <dbReference type="NCBI Taxonomy" id="2259342"/>
    <lineage>
        <taxon>Bacteria</taxon>
        <taxon>Pseudomonadati</taxon>
        <taxon>Pseudomonadota</taxon>
        <taxon>Gammaproteobacteria</taxon>
        <taxon>Alteromonadales</taxon>
        <taxon>Alteromonadaceae</taxon>
        <taxon>Alteromonas/Salinimonas group</taxon>
        <taxon>Alteromonas</taxon>
    </lineage>
</organism>
<dbReference type="InterPro" id="IPR012340">
    <property type="entry name" value="NA-bd_OB-fold"/>
</dbReference>
<dbReference type="OrthoDB" id="9801597at2"/>
<dbReference type="EMBL" id="RPOK01000002">
    <property type="protein sequence ID" value="RPJ67511.1"/>
    <property type="molecule type" value="Genomic_DNA"/>
</dbReference>
<evidence type="ECO:0000313" key="4">
    <source>
        <dbReference type="EMBL" id="RPJ67511.1"/>
    </source>
</evidence>
<comment type="similarity">
    <text evidence="1">Belongs to the CvfB family.</text>
</comment>
<comment type="caution">
    <text evidence="4">The sequence shown here is derived from an EMBL/GenBank/DDBJ whole genome shotgun (WGS) entry which is preliminary data.</text>
</comment>
<dbReference type="Pfam" id="PF17783">
    <property type="entry name" value="WHD_CvfB"/>
    <property type="match status" value="1"/>
</dbReference>
<evidence type="ECO:0008006" key="6">
    <source>
        <dbReference type="Google" id="ProtNLM"/>
    </source>
</evidence>
<evidence type="ECO:0000259" key="2">
    <source>
        <dbReference type="Pfam" id="PF13509"/>
    </source>
</evidence>
<protein>
    <recommendedName>
        <fullName evidence="6">GntR family transcriptional regulator</fullName>
    </recommendedName>
</protein>
<dbReference type="Gene3D" id="1.10.10.10">
    <property type="entry name" value="Winged helix-like DNA-binding domain superfamily/Winged helix DNA-binding domain"/>
    <property type="match status" value="1"/>
</dbReference>
<dbReference type="Pfam" id="PF13509">
    <property type="entry name" value="S1_2"/>
    <property type="match status" value="1"/>
</dbReference>
<sequence>MTDITGLHNTWTVKDILPTGYWLHNETLGKLFLPTKNVDTELQSGDKIEAIATHDENNNPVADTRIPESGLNALYLLTAKDAIKTGAFFTWAMTRDLYVPKKWQESPINPGMKYLVYVFVDPQSQKIVGATKLHKFYPETSEWLKVDQDVTLTVFAKTDLGYKVLIDDTALGLLFHSDVSVSLRIGQEVPGVIKNRREDGKLDVGLKGQTRENRNDLQSAILDDLAAHGGLSTLTDKSSPDDIFKRFGVSKGAYKKAIGNLYKNKKIAISKDSITLQKGN</sequence>
<proteinExistence type="inferred from homology"/>
<dbReference type="RefSeq" id="WP_124027411.1">
    <property type="nucleotide sequence ID" value="NZ_JBHRSN010000015.1"/>
</dbReference>
<name>A0A3N5YP19_9ALTE</name>
<dbReference type="AlphaFoldDB" id="A0A3N5YP19"/>
<keyword evidence="5" id="KW-1185">Reference proteome</keyword>